<accession>A0AAU2V6Z7</accession>
<dbReference type="EMBL" id="CP108318">
    <property type="protein sequence ID" value="WTW63235.1"/>
    <property type="molecule type" value="Genomic_DNA"/>
</dbReference>
<evidence type="ECO:0000313" key="1">
    <source>
        <dbReference type="EMBL" id="WTW63235.1"/>
    </source>
</evidence>
<proteinExistence type="predicted"/>
<dbReference type="AlphaFoldDB" id="A0AAU2V6Z7"/>
<sequence length="195" mass="21717">MSSHLTVEQVADDLARAYDGQPLSGLDRERQLRHRTAAEQLVGVPYAAHHRNAEAIRALAYYSELDAEALTVLLVGILERPAYLDVPEDLPPTPRYLRRRLVERLAHLWPQEHPNFINSVAVEALGVLHPVRQLLEDEVVALLHRIGLADAQRDLARRTAVTLEQTVAEAERLLRSGDAEAALGVLRGEAAGERR</sequence>
<reference evidence="1" key="1">
    <citation type="submission" date="2022-10" db="EMBL/GenBank/DDBJ databases">
        <title>The complete genomes of actinobacterial strains from the NBC collection.</title>
        <authorList>
            <person name="Joergensen T.S."/>
            <person name="Alvarez Arevalo M."/>
            <person name="Sterndorff E.B."/>
            <person name="Faurdal D."/>
            <person name="Vuksanovic O."/>
            <person name="Mourched A.-S."/>
            <person name="Charusanti P."/>
            <person name="Shaw S."/>
            <person name="Blin K."/>
            <person name="Weber T."/>
        </authorList>
    </citation>
    <scope>NUCLEOTIDE SEQUENCE</scope>
    <source>
        <strain evidence="1">NBC_00003</strain>
    </source>
</reference>
<protein>
    <submittedName>
        <fullName evidence="1">Uncharacterized protein</fullName>
    </submittedName>
</protein>
<organism evidence="1">
    <name type="scientific">Streptomyces sp. NBC_00003</name>
    <dbReference type="NCBI Taxonomy" id="2903608"/>
    <lineage>
        <taxon>Bacteria</taxon>
        <taxon>Bacillati</taxon>
        <taxon>Actinomycetota</taxon>
        <taxon>Actinomycetes</taxon>
        <taxon>Kitasatosporales</taxon>
        <taxon>Streptomycetaceae</taxon>
        <taxon>Streptomyces</taxon>
    </lineage>
</organism>
<name>A0AAU2V6Z7_9ACTN</name>
<gene>
    <name evidence="1" type="ORF">OG549_22695</name>
</gene>